<keyword evidence="2" id="KW-1185">Reference proteome</keyword>
<evidence type="ECO:0008006" key="3">
    <source>
        <dbReference type="Google" id="ProtNLM"/>
    </source>
</evidence>
<dbReference type="AlphaFoldDB" id="A0A8J2KCA1"/>
<dbReference type="EMBL" id="CAJVCH010310516">
    <property type="protein sequence ID" value="CAG7786098.1"/>
    <property type="molecule type" value="Genomic_DNA"/>
</dbReference>
<sequence>MFRPIILFFTANSKEKNYACDYAAVATDEEPLPAHLHPMLFPGIISKICSYLPTQDLVNSRLICHAWNTEAVPILQKRIHHLKVYPRKMRDFLRTFRRSHDLPVQSFTFYADHSEHMLLMDTVTETIPHCIVSLKLKIAGQELPNVSKILQNLRWLKDLSIFRIPEKCLPPSYRKYETLEEDLNLPFLTSICFGNTNPALPFICNYDNFITDIINGAENLVNLEFQNWKSSLQQVLRFAELPRTLERLSLNGVSVKESEVATLKKKNLSLKHLTITLGSSIRDVTLSGFFQSLENSLEILEIICEKPHSNFPVHCQLPYLKVLRFQGWRCGVTLDNFTVYFPALEHIALLDFQFIGFTDYRDPTRSESLVRTVVAQPYEGDELAEMNIASLVTAFPKTIRFKGYHFTDGMCDVIFKYWPQLQFLCLEQCKNVSDFGLTGIPVTALWSENETTPPLACRCDDQLRAAQSRMNFHIGNLQELKYLYLKGKGFVTNASLHYGILHLKYLTELELPGDEIPWCVECIAKINTLRTFYTRSVGEAMSDHDIIFLKDKIPALNTIYSYAQCKL</sequence>
<gene>
    <name evidence="1" type="ORF">AFUS01_LOCUS24682</name>
</gene>
<comment type="caution">
    <text evidence="1">The sequence shown here is derived from an EMBL/GenBank/DDBJ whole genome shotgun (WGS) entry which is preliminary data.</text>
</comment>
<evidence type="ECO:0000313" key="1">
    <source>
        <dbReference type="EMBL" id="CAG7786098.1"/>
    </source>
</evidence>
<protein>
    <recommendedName>
        <fullName evidence="3">F-box domain-containing protein</fullName>
    </recommendedName>
</protein>
<proteinExistence type="predicted"/>
<organism evidence="1 2">
    <name type="scientific">Allacma fusca</name>
    <dbReference type="NCBI Taxonomy" id="39272"/>
    <lineage>
        <taxon>Eukaryota</taxon>
        <taxon>Metazoa</taxon>
        <taxon>Ecdysozoa</taxon>
        <taxon>Arthropoda</taxon>
        <taxon>Hexapoda</taxon>
        <taxon>Collembola</taxon>
        <taxon>Symphypleona</taxon>
        <taxon>Sminthuridae</taxon>
        <taxon>Allacma</taxon>
    </lineage>
</organism>
<evidence type="ECO:0000313" key="2">
    <source>
        <dbReference type="Proteomes" id="UP000708208"/>
    </source>
</evidence>
<accession>A0A8J2KCA1</accession>
<reference evidence="1" key="1">
    <citation type="submission" date="2021-06" db="EMBL/GenBank/DDBJ databases">
        <authorList>
            <person name="Hodson N. C."/>
            <person name="Mongue J. A."/>
            <person name="Jaron S. K."/>
        </authorList>
    </citation>
    <scope>NUCLEOTIDE SEQUENCE</scope>
</reference>
<name>A0A8J2KCA1_9HEXA</name>
<dbReference type="Proteomes" id="UP000708208">
    <property type="component" value="Unassembled WGS sequence"/>
</dbReference>